<gene>
    <name evidence="1" type="ORF">ARMGADRAFT_1087030</name>
</gene>
<organism evidence="1 2">
    <name type="scientific">Armillaria gallica</name>
    <name type="common">Bulbous honey fungus</name>
    <name type="synonym">Armillaria bulbosa</name>
    <dbReference type="NCBI Taxonomy" id="47427"/>
    <lineage>
        <taxon>Eukaryota</taxon>
        <taxon>Fungi</taxon>
        <taxon>Dikarya</taxon>
        <taxon>Basidiomycota</taxon>
        <taxon>Agaricomycotina</taxon>
        <taxon>Agaricomycetes</taxon>
        <taxon>Agaricomycetidae</taxon>
        <taxon>Agaricales</taxon>
        <taxon>Marasmiineae</taxon>
        <taxon>Physalacriaceae</taxon>
        <taxon>Armillaria</taxon>
    </lineage>
</organism>
<name>A0A2H3CVZ2_ARMGA</name>
<keyword evidence="2" id="KW-1185">Reference proteome</keyword>
<evidence type="ECO:0000313" key="1">
    <source>
        <dbReference type="EMBL" id="PBK86000.1"/>
    </source>
</evidence>
<proteinExistence type="predicted"/>
<dbReference type="OrthoDB" id="10585874at2759"/>
<sequence>MELTRDGSTQWIPKDIPNIDHRIEPLLRLERLFRPSSWKFPFGLFGEHDLDFSRKDISDTLSTTLSSLDDLHIRMPVGMDSQKKVAMNALSDNRFHHPDVWKSIFNCASEQGLFYREKSSFV</sequence>
<reference evidence="2" key="1">
    <citation type="journal article" date="2017" name="Nat. Ecol. Evol.">
        <title>Genome expansion and lineage-specific genetic innovations in the forest pathogenic fungi Armillaria.</title>
        <authorList>
            <person name="Sipos G."/>
            <person name="Prasanna A.N."/>
            <person name="Walter M.C."/>
            <person name="O'Connor E."/>
            <person name="Balint B."/>
            <person name="Krizsan K."/>
            <person name="Kiss B."/>
            <person name="Hess J."/>
            <person name="Varga T."/>
            <person name="Slot J."/>
            <person name="Riley R."/>
            <person name="Boka B."/>
            <person name="Rigling D."/>
            <person name="Barry K."/>
            <person name="Lee J."/>
            <person name="Mihaltcheva S."/>
            <person name="LaButti K."/>
            <person name="Lipzen A."/>
            <person name="Waldron R."/>
            <person name="Moloney N.M."/>
            <person name="Sperisen C."/>
            <person name="Kredics L."/>
            <person name="Vagvoelgyi C."/>
            <person name="Patrignani A."/>
            <person name="Fitzpatrick D."/>
            <person name="Nagy I."/>
            <person name="Doyle S."/>
            <person name="Anderson J.B."/>
            <person name="Grigoriev I.V."/>
            <person name="Gueldener U."/>
            <person name="Muensterkoetter M."/>
            <person name="Nagy L.G."/>
        </authorList>
    </citation>
    <scope>NUCLEOTIDE SEQUENCE [LARGE SCALE GENOMIC DNA]</scope>
    <source>
        <strain evidence="2">Ar21-2</strain>
    </source>
</reference>
<dbReference type="EMBL" id="KZ293687">
    <property type="protein sequence ID" value="PBK86000.1"/>
    <property type="molecule type" value="Genomic_DNA"/>
</dbReference>
<dbReference type="Proteomes" id="UP000217790">
    <property type="component" value="Unassembled WGS sequence"/>
</dbReference>
<dbReference type="AlphaFoldDB" id="A0A2H3CVZ2"/>
<dbReference type="InParanoid" id="A0A2H3CVZ2"/>
<protein>
    <submittedName>
        <fullName evidence="1">Uncharacterized protein</fullName>
    </submittedName>
</protein>
<evidence type="ECO:0000313" key="2">
    <source>
        <dbReference type="Proteomes" id="UP000217790"/>
    </source>
</evidence>
<accession>A0A2H3CVZ2</accession>